<proteinExistence type="predicted"/>
<dbReference type="OrthoDB" id="9809391at2"/>
<dbReference type="EMBL" id="VIGV01000011">
    <property type="protein sequence ID" value="TWS22191.1"/>
    <property type="molecule type" value="Genomic_DNA"/>
</dbReference>
<evidence type="ECO:0000313" key="2">
    <source>
        <dbReference type="EMBL" id="TWS22191.1"/>
    </source>
</evidence>
<dbReference type="Gene3D" id="3.30.720.110">
    <property type="match status" value="1"/>
</dbReference>
<evidence type="ECO:0000259" key="1">
    <source>
        <dbReference type="PROSITE" id="PS51819"/>
    </source>
</evidence>
<dbReference type="PROSITE" id="PS51819">
    <property type="entry name" value="VOC"/>
    <property type="match status" value="1"/>
</dbReference>
<dbReference type="PANTHER" id="PTHR34109:SF1">
    <property type="entry name" value="VOC DOMAIN-CONTAINING PROTEIN"/>
    <property type="match status" value="1"/>
</dbReference>
<evidence type="ECO:0000313" key="3">
    <source>
        <dbReference type="Proteomes" id="UP000319792"/>
    </source>
</evidence>
<feature type="domain" description="VOC" evidence="1">
    <location>
        <begin position="6"/>
        <end position="135"/>
    </location>
</feature>
<dbReference type="InterPro" id="IPR037523">
    <property type="entry name" value="VOC_core"/>
</dbReference>
<comment type="caution">
    <text evidence="2">The sequence shown here is derived from an EMBL/GenBank/DDBJ whole genome shotgun (WGS) entry which is preliminary data.</text>
</comment>
<dbReference type="Gene3D" id="3.30.720.120">
    <property type="match status" value="1"/>
</dbReference>
<dbReference type="PANTHER" id="PTHR34109">
    <property type="entry name" value="BNAUNNG04460D PROTEIN-RELATED"/>
    <property type="match status" value="1"/>
</dbReference>
<dbReference type="AlphaFoldDB" id="A0A5C5RJ44"/>
<name>A0A5C5RJ44_9ACTN</name>
<dbReference type="InterPro" id="IPR004360">
    <property type="entry name" value="Glyas_Fos-R_dOase_dom"/>
</dbReference>
<dbReference type="InterPro" id="IPR029068">
    <property type="entry name" value="Glyas_Bleomycin-R_OHBP_Dase"/>
</dbReference>
<protein>
    <recommendedName>
        <fullName evidence="1">VOC domain-containing protein</fullName>
    </recommendedName>
</protein>
<organism evidence="2 3">
    <name type="scientific">Tsukamurella sputi</name>
    <dbReference type="NCBI Taxonomy" id="2591848"/>
    <lineage>
        <taxon>Bacteria</taxon>
        <taxon>Bacillati</taxon>
        <taxon>Actinomycetota</taxon>
        <taxon>Actinomycetes</taxon>
        <taxon>Mycobacteriales</taxon>
        <taxon>Tsukamurellaceae</taxon>
        <taxon>Tsukamurella</taxon>
    </lineage>
</organism>
<accession>A0A5C5RJ44</accession>
<keyword evidence="3" id="KW-1185">Reference proteome</keyword>
<gene>
    <name evidence="2" type="ORF">FK268_20650</name>
</gene>
<dbReference type="SUPFAM" id="SSF54593">
    <property type="entry name" value="Glyoxalase/Bleomycin resistance protein/Dihydroxybiphenyl dioxygenase"/>
    <property type="match status" value="1"/>
</dbReference>
<dbReference type="Proteomes" id="UP000319792">
    <property type="component" value="Unassembled WGS sequence"/>
</dbReference>
<reference evidence="2 3" key="1">
    <citation type="submission" date="2019-08" db="EMBL/GenBank/DDBJ databases">
        <title>Tsukamurella conjunctivitidis sp. nov., Tsukamurella assacharolytica sp. nov. and Tsukamurella sputae sp. nov. isolated from patients with conjunctivitis, bacteraemia (lymphoma) and respiratory infection (sputum) in Hong Kong.</title>
        <authorList>
            <person name="Fok K.M.N."/>
            <person name="Fong J.Y.H."/>
        </authorList>
    </citation>
    <scope>NUCLEOTIDE SEQUENCE [LARGE SCALE GENOMIC DNA]</scope>
    <source>
        <strain evidence="2 3">HKU70</strain>
    </source>
</reference>
<sequence>MTQDERLQSVYPNLRYADPRTASAFLVAAFGFAPHFEVEAADGAVEHAQLRVGTDLIFMSRDRPDDRYGMHAPGALGGTAQALCVRIPDEELDAHAERARAAGATILNPIHDSLAGVREYACSDPEGHVWTFSSYAGE</sequence>
<dbReference type="Pfam" id="PF00903">
    <property type="entry name" value="Glyoxalase"/>
    <property type="match status" value="1"/>
</dbReference>
<dbReference type="RefSeq" id="WP_146437346.1">
    <property type="nucleotide sequence ID" value="NZ_VIGV01000011.1"/>
</dbReference>